<accession>A0A4Y2NKD8</accession>
<sequence>MGRRLASTCAHYSTSTCYPGRHYRASADTL</sequence>
<dbReference type="EMBL" id="BGPR01127847">
    <property type="protein sequence ID" value="GBN38186.1"/>
    <property type="molecule type" value="Genomic_DNA"/>
</dbReference>
<organism evidence="1 2">
    <name type="scientific">Araneus ventricosus</name>
    <name type="common">Orbweaver spider</name>
    <name type="synonym">Epeira ventricosa</name>
    <dbReference type="NCBI Taxonomy" id="182803"/>
    <lineage>
        <taxon>Eukaryota</taxon>
        <taxon>Metazoa</taxon>
        <taxon>Ecdysozoa</taxon>
        <taxon>Arthropoda</taxon>
        <taxon>Chelicerata</taxon>
        <taxon>Arachnida</taxon>
        <taxon>Araneae</taxon>
        <taxon>Araneomorphae</taxon>
        <taxon>Entelegynae</taxon>
        <taxon>Araneoidea</taxon>
        <taxon>Araneidae</taxon>
        <taxon>Araneus</taxon>
    </lineage>
</organism>
<name>A0A4Y2NKD8_ARAVE</name>
<dbReference type="Proteomes" id="UP000499080">
    <property type="component" value="Unassembled WGS sequence"/>
</dbReference>
<evidence type="ECO:0000313" key="2">
    <source>
        <dbReference type="Proteomes" id="UP000499080"/>
    </source>
</evidence>
<gene>
    <name evidence="1" type="ORF">AVEN_87754_1</name>
</gene>
<evidence type="ECO:0000313" key="1">
    <source>
        <dbReference type="EMBL" id="GBN38186.1"/>
    </source>
</evidence>
<keyword evidence="2" id="KW-1185">Reference proteome</keyword>
<dbReference type="AlphaFoldDB" id="A0A4Y2NKD8"/>
<proteinExistence type="predicted"/>
<protein>
    <submittedName>
        <fullName evidence="1">Uncharacterized protein</fullName>
    </submittedName>
</protein>
<reference evidence="1 2" key="1">
    <citation type="journal article" date="2019" name="Sci. Rep.">
        <title>Orb-weaving spider Araneus ventricosus genome elucidates the spidroin gene catalogue.</title>
        <authorList>
            <person name="Kono N."/>
            <person name="Nakamura H."/>
            <person name="Ohtoshi R."/>
            <person name="Moran D.A.P."/>
            <person name="Shinohara A."/>
            <person name="Yoshida Y."/>
            <person name="Fujiwara M."/>
            <person name="Mori M."/>
            <person name="Tomita M."/>
            <person name="Arakawa K."/>
        </authorList>
    </citation>
    <scope>NUCLEOTIDE SEQUENCE [LARGE SCALE GENOMIC DNA]</scope>
</reference>
<feature type="non-terminal residue" evidence="1">
    <location>
        <position position="30"/>
    </location>
</feature>
<comment type="caution">
    <text evidence="1">The sequence shown here is derived from an EMBL/GenBank/DDBJ whole genome shotgun (WGS) entry which is preliminary data.</text>
</comment>